<accession>A0A150GXW7</accession>
<dbReference type="AlphaFoldDB" id="A0A150GXW7"/>
<evidence type="ECO:0000313" key="2">
    <source>
        <dbReference type="EMBL" id="KXZ54756.1"/>
    </source>
</evidence>
<sequence>MRTAALNRQMVPAEDAACDPSIMKCKTPIYTYESKCLHCSGTGFVKSRANGRHASLWTCLPCNGLGYVRRATARFVPESTDGSLTLARPTVDPDTRARAARLAARKTLHQQHDRELQHIKEEQQHKLLEEVQEHERERERGPHGAQGPQQGQGWTAGAH</sequence>
<proteinExistence type="predicted"/>
<dbReference type="OrthoDB" id="2018364at2759"/>
<comment type="caution">
    <text evidence="2">The sequence shown here is derived from an EMBL/GenBank/DDBJ whole genome shotgun (WGS) entry which is preliminary data.</text>
</comment>
<dbReference type="InterPro" id="IPR037477">
    <property type="entry name" value="SCO2"/>
</dbReference>
<protein>
    <submittedName>
        <fullName evidence="2">Uncharacterized protein</fullName>
    </submittedName>
</protein>
<dbReference type="EMBL" id="LSYV01000005">
    <property type="protein sequence ID" value="KXZ54756.1"/>
    <property type="molecule type" value="Genomic_DNA"/>
</dbReference>
<dbReference type="PANTHER" id="PTHR36035:SF1">
    <property type="entry name" value="PROTEIN DISULFIDE-ISOMERASE SCO2"/>
    <property type="match status" value="1"/>
</dbReference>
<feature type="region of interest" description="Disordered" evidence="1">
    <location>
        <begin position="123"/>
        <end position="159"/>
    </location>
</feature>
<dbReference type="Proteomes" id="UP000075714">
    <property type="component" value="Unassembled WGS sequence"/>
</dbReference>
<dbReference type="Gene3D" id="6.20.20.10">
    <property type="match status" value="1"/>
</dbReference>
<feature type="compositionally biased region" description="Basic and acidic residues" evidence="1">
    <location>
        <begin position="123"/>
        <end position="142"/>
    </location>
</feature>
<keyword evidence="3" id="KW-1185">Reference proteome</keyword>
<name>A0A150GXW7_GONPE</name>
<evidence type="ECO:0000256" key="1">
    <source>
        <dbReference type="SAM" id="MobiDB-lite"/>
    </source>
</evidence>
<dbReference type="PANTHER" id="PTHR36035">
    <property type="entry name" value="PROTEIN DISULFIDE-ISOMERASE SCO2"/>
    <property type="match status" value="1"/>
</dbReference>
<gene>
    <name evidence="2" type="ORF">GPECTOR_4g826</name>
</gene>
<reference evidence="3" key="1">
    <citation type="journal article" date="2016" name="Nat. Commun.">
        <title>The Gonium pectorale genome demonstrates co-option of cell cycle regulation during the evolution of multicellularity.</title>
        <authorList>
            <person name="Hanschen E.R."/>
            <person name="Marriage T.N."/>
            <person name="Ferris P.J."/>
            <person name="Hamaji T."/>
            <person name="Toyoda A."/>
            <person name="Fujiyama A."/>
            <person name="Neme R."/>
            <person name="Noguchi H."/>
            <person name="Minakuchi Y."/>
            <person name="Suzuki M."/>
            <person name="Kawai-Toyooka H."/>
            <person name="Smith D.R."/>
            <person name="Sparks H."/>
            <person name="Anderson J."/>
            <person name="Bakaric R."/>
            <person name="Luria V."/>
            <person name="Karger A."/>
            <person name="Kirschner M.W."/>
            <person name="Durand P.M."/>
            <person name="Michod R.E."/>
            <person name="Nozaki H."/>
            <person name="Olson B.J."/>
        </authorList>
    </citation>
    <scope>NUCLEOTIDE SEQUENCE [LARGE SCALE GENOMIC DNA]</scope>
    <source>
        <strain evidence="3">NIES-2863</strain>
    </source>
</reference>
<evidence type="ECO:0000313" key="3">
    <source>
        <dbReference type="Proteomes" id="UP000075714"/>
    </source>
</evidence>
<feature type="compositionally biased region" description="Low complexity" evidence="1">
    <location>
        <begin position="143"/>
        <end position="159"/>
    </location>
</feature>
<organism evidence="2 3">
    <name type="scientific">Gonium pectorale</name>
    <name type="common">Green alga</name>
    <dbReference type="NCBI Taxonomy" id="33097"/>
    <lineage>
        <taxon>Eukaryota</taxon>
        <taxon>Viridiplantae</taxon>
        <taxon>Chlorophyta</taxon>
        <taxon>core chlorophytes</taxon>
        <taxon>Chlorophyceae</taxon>
        <taxon>CS clade</taxon>
        <taxon>Chlamydomonadales</taxon>
        <taxon>Volvocaceae</taxon>
        <taxon>Gonium</taxon>
    </lineage>
</organism>
<dbReference type="STRING" id="33097.A0A150GXW7"/>